<name>A0AAU7B0P2_9ACTN</name>
<reference evidence="4" key="1">
    <citation type="submission" date="2022-12" db="EMBL/GenBank/DDBJ databases">
        <title>Paraconexibacter alkalitolerans sp. nov. and Baekduia alba sp. nov., isolated from soil and emended description of the genera Paraconexibacter (Chun et al., 2020) and Baekduia (An et al., 2020).</title>
        <authorList>
            <person name="Vieira S."/>
            <person name="Huber K.J."/>
            <person name="Geppert A."/>
            <person name="Wolf J."/>
            <person name="Neumann-Schaal M."/>
            <person name="Muesken M."/>
            <person name="Overmann J."/>
        </authorList>
    </citation>
    <scope>NUCLEOTIDE SEQUENCE</scope>
    <source>
        <strain evidence="4">AEG42_29</strain>
    </source>
</reference>
<keyword evidence="2 4" id="KW-0378">Hydrolase</keyword>
<gene>
    <name evidence="4" type="primary">dapE_3</name>
    <name evidence="4" type="ORF">DSM112329_04088</name>
</gene>
<dbReference type="PANTHER" id="PTHR43808:SF9">
    <property type="entry name" value="BLL0789 PROTEIN"/>
    <property type="match status" value="1"/>
</dbReference>
<dbReference type="AlphaFoldDB" id="A0AAU7B0P2"/>
<dbReference type="Gene3D" id="3.30.70.360">
    <property type="match status" value="1"/>
</dbReference>
<feature type="domain" description="Peptidase M20 dimerisation" evidence="3">
    <location>
        <begin position="186"/>
        <end position="278"/>
    </location>
</feature>
<dbReference type="InterPro" id="IPR011650">
    <property type="entry name" value="Peptidase_M20_dimer"/>
</dbReference>
<dbReference type="SUPFAM" id="SSF55031">
    <property type="entry name" value="Bacterial exopeptidase dimerisation domain"/>
    <property type="match status" value="1"/>
</dbReference>
<evidence type="ECO:0000256" key="1">
    <source>
        <dbReference type="ARBA" id="ARBA00022723"/>
    </source>
</evidence>
<dbReference type="Pfam" id="PF07687">
    <property type="entry name" value="M20_dimer"/>
    <property type="match status" value="1"/>
</dbReference>
<organism evidence="4">
    <name type="scientific">Paraconexibacter sp. AEG42_29</name>
    <dbReference type="NCBI Taxonomy" id="2997339"/>
    <lineage>
        <taxon>Bacteria</taxon>
        <taxon>Bacillati</taxon>
        <taxon>Actinomycetota</taxon>
        <taxon>Thermoleophilia</taxon>
        <taxon>Solirubrobacterales</taxon>
        <taxon>Paraconexibacteraceae</taxon>
        <taxon>Paraconexibacter</taxon>
    </lineage>
</organism>
<dbReference type="EC" id="3.5.1.18" evidence="4"/>
<dbReference type="KEGG" id="parq:DSM112329_04088"/>
<dbReference type="InterPro" id="IPR002933">
    <property type="entry name" value="Peptidase_M20"/>
</dbReference>
<dbReference type="PANTHER" id="PTHR43808">
    <property type="entry name" value="ACETYLORNITHINE DEACETYLASE"/>
    <property type="match status" value="1"/>
</dbReference>
<proteinExistence type="predicted"/>
<dbReference type="GO" id="GO:0046872">
    <property type="term" value="F:metal ion binding"/>
    <property type="evidence" value="ECO:0007669"/>
    <property type="project" value="UniProtKB-KW"/>
</dbReference>
<dbReference type="Pfam" id="PF01546">
    <property type="entry name" value="Peptidase_M20"/>
    <property type="match status" value="1"/>
</dbReference>
<dbReference type="GO" id="GO:0009014">
    <property type="term" value="F:succinyl-diaminopimelate desuccinylase activity"/>
    <property type="evidence" value="ECO:0007669"/>
    <property type="project" value="UniProtKB-EC"/>
</dbReference>
<dbReference type="InterPro" id="IPR036264">
    <property type="entry name" value="Bact_exopeptidase_dim_dom"/>
</dbReference>
<sequence>MDDWLNLHAARIAASARQDLAALVAVSSPSGDSAAADRVIDLVVDRLPDGAVIERPACSTPHHARDLIARISGTGRARIVLVGHVDTVIAHDEHAPLAADPGDPDRLVGSGSVDMKGGDVLALGVLHALAARPDDIAEATLLLVTDEEWRLGEFAHGPRFAGYDACLCFEAGELDAAGDDGVVVRRKAAGTIRVTAAGRSAHSGTSPDDGRNALLALAATAQAIAACHDPHGPDRVTAVPTVMHCGGAFNVVPAAGELICDVRADRLSAFAAVLAAVPAEVGGATLTAQNLRHWPGMDHRESMAPILADAGARLGSPITAGSRGGASDASHFAAVVPLCVDGLGPLGGLAHAPGEYVLASSLERRARVALAVADAVIAAVDAGRGTPAD</sequence>
<protein>
    <submittedName>
        <fullName evidence="4">Succinyl-diaminopimelate desuccinylase</fullName>
        <ecNumber evidence="4">3.5.1.18</ecNumber>
    </submittedName>
</protein>
<dbReference type="RefSeq" id="WP_354698410.1">
    <property type="nucleotide sequence ID" value="NZ_CP114014.1"/>
</dbReference>
<dbReference type="Gene3D" id="3.40.630.10">
    <property type="entry name" value="Zn peptidases"/>
    <property type="match status" value="1"/>
</dbReference>
<dbReference type="EMBL" id="CP114014">
    <property type="protein sequence ID" value="XAY07207.1"/>
    <property type="molecule type" value="Genomic_DNA"/>
</dbReference>
<dbReference type="SUPFAM" id="SSF53187">
    <property type="entry name" value="Zn-dependent exopeptidases"/>
    <property type="match status" value="1"/>
</dbReference>
<keyword evidence="1" id="KW-0479">Metal-binding</keyword>
<accession>A0AAU7B0P2</accession>
<evidence type="ECO:0000313" key="4">
    <source>
        <dbReference type="EMBL" id="XAY07207.1"/>
    </source>
</evidence>
<evidence type="ECO:0000259" key="3">
    <source>
        <dbReference type="Pfam" id="PF07687"/>
    </source>
</evidence>
<dbReference type="InterPro" id="IPR050072">
    <property type="entry name" value="Peptidase_M20A"/>
</dbReference>
<evidence type="ECO:0000256" key="2">
    <source>
        <dbReference type="ARBA" id="ARBA00022801"/>
    </source>
</evidence>